<dbReference type="FunFam" id="3.40.50.970:FF:000007">
    <property type="entry name" value="Acetolactate synthase"/>
    <property type="match status" value="1"/>
</dbReference>
<dbReference type="CDD" id="cd07035">
    <property type="entry name" value="TPP_PYR_POX_like"/>
    <property type="match status" value="1"/>
</dbReference>
<evidence type="ECO:0000313" key="20">
    <source>
        <dbReference type="EMBL" id="MPL71299.1"/>
    </source>
</evidence>
<evidence type="ECO:0000256" key="1">
    <source>
        <dbReference type="ARBA" id="ARBA00001946"/>
    </source>
</evidence>
<keyword evidence="14" id="KW-0100">Branched-chain amino acid biosynthesis</keyword>
<dbReference type="CDD" id="cd02015">
    <property type="entry name" value="TPP_AHAS"/>
    <property type="match status" value="1"/>
</dbReference>
<dbReference type="InterPro" id="IPR029035">
    <property type="entry name" value="DHS-like_NAD/FAD-binding_dom"/>
</dbReference>
<keyword evidence="13 16" id="KW-0786">Thiamine pyrophosphate</keyword>
<dbReference type="GO" id="GO:0009097">
    <property type="term" value="P:isoleucine biosynthetic process"/>
    <property type="evidence" value="ECO:0007669"/>
    <property type="project" value="UniProtKB-UniPathway"/>
</dbReference>
<dbReference type="FunFam" id="3.40.50.970:FF:000016">
    <property type="entry name" value="Acetolactate synthase"/>
    <property type="match status" value="1"/>
</dbReference>
<dbReference type="Gene3D" id="3.40.50.1220">
    <property type="entry name" value="TPP-binding domain"/>
    <property type="match status" value="1"/>
</dbReference>
<dbReference type="GO" id="GO:0050660">
    <property type="term" value="F:flavin adenine dinucleotide binding"/>
    <property type="evidence" value="ECO:0007669"/>
    <property type="project" value="InterPro"/>
</dbReference>
<dbReference type="PANTHER" id="PTHR18968:SF13">
    <property type="entry name" value="ACETOLACTATE SYNTHASE CATALYTIC SUBUNIT, MITOCHONDRIAL"/>
    <property type="match status" value="1"/>
</dbReference>
<evidence type="ECO:0000256" key="4">
    <source>
        <dbReference type="ARBA" id="ARBA00005025"/>
    </source>
</evidence>
<evidence type="ECO:0000259" key="18">
    <source>
        <dbReference type="Pfam" id="PF02775"/>
    </source>
</evidence>
<evidence type="ECO:0000256" key="12">
    <source>
        <dbReference type="ARBA" id="ARBA00022842"/>
    </source>
</evidence>
<name>A0A644TXE3_9ZZZZ</name>
<dbReference type="SUPFAM" id="SSF52518">
    <property type="entry name" value="Thiamin diphosphate-binding fold (THDP-binding)"/>
    <property type="match status" value="2"/>
</dbReference>
<comment type="cofactor">
    <cofactor evidence="1">
        <name>Mg(2+)</name>
        <dbReference type="ChEBI" id="CHEBI:18420"/>
    </cofactor>
</comment>
<evidence type="ECO:0000256" key="13">
    <source>
        <dbReference type="ARBA" id="ARBA00023052"/>
    </source>
</evidence>
<dbReference type="GO" id="GO:0030976">
    <property type="term" value="F:thiamine pyrophosphate binding"/>
    <property type="evidence" value="ECO:0007669"/>
    <property type="project" value="InterPro"/>
</dbReference>
<evidence type="ECO:0000256" key="14">
    <source>
        <dbReference type="ARBA" id="ARBA00023304"/>
    </source>
</evidence>
<dbReference type="InterPro" id="IPR011766">
    <property type="entry name" value="TPP_enzyme_TPP-bd"/>
</dbReference>
<feature type="domain" description="Thiamine pyrophosphate enzyme N-terminal TPP-binding" evidence="19">
    <location>
        <begin position="1"/>
        <end position="114"/>
    </location>
</feature>
<evidence type="ECO:0000256" key="9">
    <source>
        <dbReference type="ARBA" id="ARBA00022679"/>
    </source>
</evidence>
<keyword evidence="12" id="KW-0460">Magnesium</keyword>
<comment type="similarity">
    <text evidence="5 16">Belongs to the TPP enzyme family.</text>
</comment>
<dbReference type="FunFam" id="3.40.50.1220:FF:000008">
    <property type="entry name" value="Acetolactate synthase"/>
    <property type="match status" value="1"/>
</dbReference>
<dbReference type="PROSITE" id="PS00187">
    <property type="entry name" value="TPP_ENZYMES"/>
    <property type="match status" value="1"/>
</dbReference>
<evidence type="ECO:0000256" key="10">
    <source>
        <dbReference type="ARBA" id="ARBA00022723"/>
    </source>
</evidence>
<comment type="pathway">
    <text evidence="3">Amino-acid biosynthesis; L-isoleucine biosynthesis; L-isoleucine from 2-oxobutanoate: step 1/4.</text>
</comment>
<feature type="domain" description="Thiamine pyrophosphate enzyme central" evidence="17">
    <location>
        <begin position="197"/>
        <end position="332"/>
    </location>
</feature>
<dbReference type="PANTHER" id="PTHR18968">
    <property type="entry name" value="THIAMINE PYROPHOSPHATE ENZYMES"/>
    <property type="match status" value="1"/>
</dbReference>
<dbReference type="GO" id="GO:0005948">
    <property type="term" value="C:acetolactate synthase complex"/>
    <property type="evidence" value="ECO:0007669"/>
    <property type="project" value="TreeGrafter"/>
</dbReference>
<evidence type="ECO:0000259" key="19">
    <source>
        <dbReference type="Pfam" id="PF02776"/>
    </source>
</evidence>
<dbReference type="InterPro" id="IPR012846">
    <property type="entry name" value="Acetolactate_synth_lsu"/>
</dbReference>
<reference evidence="20" key="1">
    <citation type="submission" date="2019-08" db="EMBL/GenBank/DDBJ databases">
        <authorList>
            <person name="Kucharzyk K."/>
            <person name="Murdoch R.W."/>
            <person name="Higgins S."/>
            <person name="Loffler F."/>
        </authorList>
    </citation>
    <scope>NUCLEOTIDE SEQUENCE</scope>
</reference>
<evidence type="ECO:0000256" key="8">
    <source>
        <dbReference type="ARBA" id="ARBA00022630"/>
    </source>
</evidence>
<organism evidence="20">
    <name type="scientific">bioreactor metagenome</name>
    <dbReference type="NCBI Taxonomy" id="1076179"/>
    <lineage>
        <taxon>unclassified sequences</taxon>
        <taxon>metagenomes</taxon>
        <taxon>ecological metagenomes</taxon>
    </lineage>
</organism>
<dbReference type="Pfam" id="PF02775">
    <property type="entry name" value="TPP_enzyme_C"/>
    <property type="match status" value="1"/>
</dbReference>
<keyword evidence="10" id="KW-0479">Metal-binding</keyword>
<dbReference type="InterPro" id="IPR039368">
    <property type="entry name" value="AHAS_TPP"/>
</dbReference>
<proteinExistence type="inferred from homology"/>
<dbReference type="GO" id="GO:0009099">
    <property type="term" value="P:L-valine biosynthetic process"/>
    <property type="evidence" value="ECO:0007669"/>
    <property type="project" value="UniProtKB-UniPathway"/>
</dbReference>
<comment type="catalytic activity">
    <reaction evidence="15">
        <text>2 pyruvate + H(+) = (2S)-2-acetolactate + CO2</text>
        <dbReference type="Rhea" id="RHEA:25249"/>
        <dbReference type="ChEBI" id="CHEBI:15361"/>
        <dbReference type="ChEBI" id="CHEBI:15378"/>
        <dbReference type="ChEBI" id="CHEBI:16526"/>
        <dbReference type="ChEBI" id="CHEBI:58476"/>
        <dbReference type="EC" id="2.2.1.6"/>
    </reaction>
</comment>
<dbReference type="Gene3D" id="3.40.50.970">
    <property type="match status" value="2"/>
</dbReference>
<dbReference type="EC" id="2.2.1.6" evidence="6"/>
<dbReference type="SUPFAM" id="SSF52467">
    <property type="entry name" value="DHS-like NAD/FAD-binding domain"/>
    <property type="match status" value="1"/>
</dbReference>
<keyword evidence="11" id="KW-0274">FAD</keyword>
<dbReference type="Pfam" id="PF02776">
    <property type="entry name" value="TPP_enzyme_N"/>
    <property type="match status" value="1"/>
</dbReference>
<sequence length="594" mass="64269">MKGGEAIIKALIEQGADTVFGYPGGQVLPLYDMIYNSDLNHVLVRHEQSASHAADGFARASGKVGVCIATSGPGATNLVTGIATAYMDSSPVVAITGQVPTHLIGNDAFQEVDMLGIAMPITKHAFQPKNPDEIPAMINSSFELAKTGRPGPIVIDVPKNVQEQDLSDYFSNIDNFSELTLDTPGYSPTIKGNPRQIKKASKIIANSSKPIILAGGGVIISGASKELKEFSELIQAPVTTTLLGKGSFPEDNDAYLGMLGMHGRKVANLSLDESDCIIAIGCRFSDRTTGSIEEFARNSKVIHIDIDPAEIGKNIEVDVPIVGDAKNILIKLITDIKTLDIKKINQNSIEWYNDTLLFKKSCIPRLTYNETPLKPQQIIKEISHALDEDSIITTDVGQHQMWAAHFFDTIKPRKFISSGGLGTMGFGFPSAIGAKVAMPENDVLAVTGDGGFLMVCQDLATVKEYDIPLIICLFNNRKLGMVYQWQNLFYEKRLSHTDLGQTPDFLKLSESFGVNAERITEVGETEKAIRAAKKDGEAILLDIVIDKNEELPMVPPGCGITDILGEYKIENDITGINGGNSDTNDTIANKRGGD</sequence>
<evidence type="ECO:0000256" key="5">
    <source>
        <dbReference type="ARBA" id="ARBA00007812"/>
    </source>
</evidence>
<comment type="caution">
    <text evidence="20">The sequence shown here is derived from an EMBL/GenBank/DDBJ whole genome shotgun (WGS) entry which is preliminary data.</text>
</comment>
<gene>
    <name evidence="20" type="primary">ilvB_4</name>
    <name evidence="20" type="ORF">SDC9_17073</name>
</gene>
<protein>
    <recommendedName>
        <fullName evidence="6">acetolactate synthase</fullName>
        <ecNumber evidence="6">2.2.1.6</ecNumber>
    </recommendedName>
</protein>
<dbReference type="UniPathway" id="UPA00047">
    <property type="reaction ID" value="UER00055"/>
</dbReference>
<dbReference type="NCBIfam" id="NF004919">
    <property type="entry name" value="PRK06276.1"/>
    <property type="match status" value="1"/>
</dbReference>
<keyword evidence="8" id="KW-0285">Flavoprotein</keyword>
<accession>A0A644TXE3</accession>
<dbReference type="GO" id="GO:0000287">
    <property type="term" value="F:magnesium ion binding"/>
    <property type="evidence" value="ECO:0007669"/>
    <property type="project" value="InterPro"/>
</dbReference>
<dbReference type="NCBIfam" id="TIGR00118">
    <property type="entry name" value="acolac_lg"/>
    <property type="match status" value="1"/>
</dbReference>
<dbReference type="GO" id="GO:0003984">
    <property type="term" value="F:acetolactate synthase activity"/>
    <property type="evidence" value="ECO:0007669"/>
    <property type="project" value="UniProtKB-EC"/>
</dbReference>
<dbReference type="InterPro" id="IPR045229">
    <property type="entry name" value="TPP_enz"/>
</dbReference>
<dbReference type="Pfam" id="PF00205">
    <property type="entry name" value="TPP_enzyme_M"/>
    <property type="match status" value="1"/>
</dbReference>
<comment type="cofactor">
    <cofactor evidence="2">
        <name>thiamine diphosphate</name>
        <dbReference type="ChEBI" id="CHEBI:58937"/>
    </cofactor>
</comment>
<evidence type="ECO:0000256" key="6">
    <source>
        <dbReference type="ARBA" id="ARBA00013145"/>
    </source>
</evidence>
<evidence type="ECO:0000256" key="7">
    <source>
        <dbReference type="ARBA" id="ARBA00022605"/>
    </source>
</evidence>
<evidence type="ECO:0000256" key="3">
    <source>
        <dbReference type="ARBA" id="ARBA00004974"/>
    </source>
</evidence>
<dbReference type="UniPathway" id="UPA00049">
    <property type="reaction ID" value="UER00059"/>
</dbReference>
<evidence type="ECO:0000256" key="16">
    <source>
        <dbReference type="RuleBase" id="RU362132"/>
    </source>
</evidence>
<keyword evidence="9 20" id="KW-0808">Transferase</keyword>
<evidence type="ECO:0000259" key="17">
    <source>
        <dbReference type="Pfam" id="PF00205"/>
    </source>
</evidence>
<evidence type="ECO:0000256" key="11">
    <source>
        <dbReference type="ARBA" id="ARBA00022827"/>
    </source>
</evidence>
<dbReference type="InterPro" id="IPR012001">
    <property type="entry name" value="Thiamin_PyroP_enz_TPP-bd_dom"/>
</dbReference>
<dbReference type="InterPro" id="IPR012000">
    <property type="entry name" value="Thiamin_PyroP_enz_cen_dom"/>
</dbReference>
<evidence type="ECO:0000256" key="2">
    <source>
        <dbReference type="ARBA" id="ARBA00001964"/>
    </source>
</evidence>
<comment type="pathway">
    <text evidence="4">Amino-acid biosynthesis; L-valine biosynthesis; L-valine from pyruvate: step 1/4.</text>
</comment>
<keyword evidence="7" id="KW-0028">Amino-acid biosynthesis</keyword>
<dbReference type="InterPro" id="IPR000399">
    <property type="entry name" value="TPP-bd_CS"/>
</dbReference>
<feature type="domain" description="Thiamine pyrophosphate enzyme TPP-binding" evidence="18">
    <location>
        <begin position="395"/>
        <end position="543"/>
    </location>
</feature>
<dbReference type="InterPro" id="IPR029061">
    <property type="entry name" value="THDP-binding"/>
</dbReference>
<evidence type="ECO:0000256" key="15">
    <source>
        <dbReference type="ARBA" id="ARBA00048670"/>
    </source>
</evidence>
<dbReference type="AlphaFoldDB" id="A0A644TXE3"/>
<dbReference type="EMBL" id="VSSQ01000058">
    <property type="protein sequence ID" value="MPL71299.1"/>
    <property type="molecule type" value="Genomic_DNA"/>
</dbReference>